<dbReference type="GO" id="GO:0008798">
    <property type="term" value="F:beta-aspartyl-peptidase activity"/>
    <property type="evidence" value="ECO:0007669"/>
    <property type="project" value="UniProtKB-EC"/>
</dbReference>
<sequence>MKEKAQKEKRKEKELERIIIQKNIEPCLVVHGGAGTIPQSREEGKIKGVKKSVYYGYKTLIETDNALQAVERAVNVMEMDEYFNAGYGSVLTIEGNVEMDASIMCGRTLNFGAVSIVKDILYPISLAKLVMQKSRHKFLCEDGAINFARRNGMRILYPSGQLVTDFTSNFMQTYVNEQLSKTDKLKDHEKKFEAIGETGTVGAVAIDRCGNIAVATSTGGIGGKMTGRIGDTPVIGSGTYCDNKFAGVSSTGHGDILMRACIAHDVVKRMDYLKEDIQTASEKACKRMLDDFKGTGGLIGIDSNGQIGITFTSQRMAWAYQRGSQLHYGIKIKDDYVQEVDDDDFSDYE</sequence>
<reference evidence="12" key="2">
    <citation type="submission" date="2022-10" db="EMBL/GenBank/DDBJ databases">
        <authorList>
            <consortium name="ENA_rothamsted_submissions"/>
            <consortium name="culmorum"/>
            <person name="King R."/>
        </authorList>
    </citation>
    <scope>NUCLEOTIDE SEQUENCE</scope>
</reference>
<dbReference type="InterPro" id="IPR000246">
    <property type="entry name" value="Peptidase_T2"/>
</dbReference>
<evidence type="ECO:0000256" key="3">
    <source>
        <dbReference type="ARBA" id="ARBA00022670"/>
    </source>
</evidence>
<dbReference type="PANTHER" id="PTHR10188">
    <property type="entry name" value="L-ASPARAGINASE"/>
    <property type="match status" value="1"/>
</dbReference>
<evidence type="ECO:0000256" key="1">
    <source>
        <dbReference type="ARBA" id="ARBA00000306"/>
    </source>
</evidence>
<comment type="similarity">
    <text evidence="2">Belongs to the Ntn-hydrolase family.</text>
</comment>
<protein>
    <recommendedName>
        <fullName evidence="14">Asparaginase</fullName>
    </recommendedName>
</protein>
<dbReference type="Pfam" id="PF01112">
    <property type="entry name" value="Asparaginase_2"/>
    <property type="match status" value="1"/>
</dbReference>
<comment type="function">
    <text evidence="7">Has both L-asparaginase and beta-aspartyl peptidase activity. Does not have aspartylglucosaminidase activity and is inactive toward GlcNAc-L-Asn. Likewise, has no activity toward glutamine.</text>
</comment>
<evidence type="ECO:0000256" key="9">
    <source>
        <dbReference type="PIRSR" id="PIRSR600246-1"/>
    </source>
</evidence>
<dbReference type="EMBL" id="OU895878">
    <property type="protein sequence ID" value="CAG9802291.1"/>
    <property type="molecule type" value="Genomic_DNA"/>
</dbReference>
<feature type="binding site" evidence="10">
    <location>
        <begin position="251"/>
        <end position="254"/>
    </location>
    <ligand>
        <name>substrate</name>
    </ligand>
</feature>
<comment type="catalytic activity">
    <reaction evidence="6">
        <text>L-asparagine + H2O = L-aspartate + NH4(+)</text>
        <dbReference type="Rhea" id="RHEA:21016"/>
        <dbReference type="ChEBI" id="CHEBI:15377"/>
        <dbReference type="ChEBI" id="CHEBI:28938"/>
        <dbReference type="ChEBI" id="CHEBI:29991"/>
        <dbReference type="ChEBI" id="CHEBI:58048"/>
        <dbReference type="EC" id="3.5.1.1"/>
    </reaction>
</comment>
<keyword evidence="4" id="KW-0378">Hydrolase</keyword>
<dbReference type="PANTHER" id="PTHR10188:SF41">
    <property type="entry name" value="ISOASPARTYL PEPTIDASE_L-ASPARAGINASE"/>
    <property type="match status" value="1"/>
</dbReference>
<dbReference type="InterPro" id="IPR029055">
    <property type="entry name" value="Ntn_hydrolases_N"/>
</dbReference>
<evidence type="ECO:0000256" key="7">
    <source>
        <dbReference type="ARBA" id="ARBA00054922"/>
    </source>
</evidence>
<dbReference type="SUPFAM" id="SSF56235">
    <property type="entry name" value="N-terminal nucleophile aminohydrolases (Ntn hydrolases)"/>
    <property type="match status" value="1"/>
</dbReference>
<organism evidence="12 13">
    <name type="scientific">Chironomus riparius</name>
    <dbReference type="NCBI Taxonomy" id="315576"/>
    <lineage>
        <taxon>Eukaryota</taxon>
        <taxon>Metazoa</taxon>
        <taxon>Ecdysozoa</taxon>
        <taxon>Arthropoda</taxon>
        <taxon>Hexapoda</taxon>
        <taxon>Insecta</taxon>
        <taxon>Pterygota</taxon>
        <taxon>Neoptera</taxon>
        <taxon>Endopterygota</taxon>
        <taxon>Diptera</taxon>
        <taxon>Nematocera</taxon>
        <taxon>Chironomoidea</taxon>
        <taxon>Chironomidae</taxon>
        <taxon>Chironominae</taxon>
        <taxon>Chironomus</taxon>
    </lineage>
</organism>
<dbReference type="GO" id="GO:0006508">
    <property type="term" value="P:proteolysis"/>
    <property type="evidence" value="ECO:0007669"/>
    <property type="project" value="UniProtKB-KW"/>
</dbReference>
<dbReference type="Gene3D" id="3.60.20.30">
    <property type="entry name" value="(Glycosyl)asparaginase"/>
    <property type="match status" value="1"/>
</dbReference>
<feature type="active site" description="Nucleophile" evidence="9">
    <location>
        <position position="200"/>
    </location>
</feature>
<feature type="site" description="Cleavage; by autolysis" evidence="11">
    <location>
        <begin position="199"/>
        <end position="200"/>
    </location>
</feature>
<reference evidence="12" key="1">
    <citation type="submission" date="2022-01" db="EMBL/GenBank/DDBJ databases">
        <authorList>
            <person name="King R."/>
        </authorList>
    </citation>
    <scope>NUCLEOTIDE SEQUENCE</scope>
</reference>
<evidence type="ECO:0000256" key="2">
    <source>
        <dbReference type="ARBA" id="ARBA00010872"/>
    </source>
</evidence>
<proteinExistence type="inferred from homology"/>
<evidence type="ECO:0000313" key="12">
    <source>
        <dbReference type="EMBL" id="CAG9802291.1"/>
    </source>
</evidence>
<dbReference type="CDD" id="cd04702">
    <property type="entry name" value="ASRGL1_like"/>
    <property type="match status" value="1"/>
</dbReference>
<dbReference type="FunFam" id="3.60.20.30:FF:000001">
    <property type="entry name" value="Isoaspartyl peptidase/L-asparaginase"/>
    <property type="match status" value="1"/>
</dbReference>
<keyword evidence="3" id="KW-0645">Protease</keyword>
<evidence type="ECO:0000256" key="6">
    <source>
        <dbReference type="ARBA" id="ARBA00049366"/>
    </source>
</evidence>
<keyword evidence="13" id="KW-1185">Reference proteome</keyword>
<dbReference type="OrthoDB" id="2262349at2759"/>
<evidence type="ECO:0008006" key="14">
    <source>
        <dbReference type="Google" id="ProtNLM"/>
    </source>
</evidence>
<dbReference type="InterPro" id="IPR033844">
    <property type="entry name" value="ASRGL1_meta"/>
</dbReference>
<gene>
    <name evidence="12" type="ORF">CHIRRI_LOCUS5204</name>
</gene>
<accession>A0A9N9RPF9</accession>
<comment type="catalytic activity">
    <reaction evidence="1">
        <text>Cleavage of a beta-linked Asp residue from the N-terminus of a polypeptide.</text>
        <dbReference type="EC" id="3.4.19.5"/>
    </reaction>
</comment>
<evidence type="ECO:0000256" key="11">
    <source>
        <dbReference type="PIRSR" id="PIRSR600246-3"/>
    </source>
</evidence>
<dbReference type="GO" id="GO:0005737">
    <property type="term" value="C:cytoplasm"/>
    <property type="evidence" value="ECO:0007669"/>
    <property type="project" value="TreeGrafter"/>
</dbReference>
<name>A0A9N9RPF9_9DIPT</name>
<comment type="subunit">
    <text evidence="8">Heterodimer of an alpha and beta chain produced by autocleavage.</text>
</comment>
<keyword evidence="5" id="KW-0068">Autocatalytic cleavage</keyword>
<evidence type="ECO:0000256" key="4">
    <source>
        <dbReference type="ARBA" id="ARBA00022801"/>
    </source>
</evidence>
<evidence type="ECO:0000256" key="10">
    <source>
        <dbReference type="PIRSR" id="PIRSR600246-2"/>
    </source>
</evidence>
<dbReference type="AlphaFoldDB" id="A0A9N9RPF9"/>
<evidence type="ECO:0000313" key="13">
    <source>
        <dbReference type="Proteomes" id="UP001153620"/>
    </source>
</evidence>
<feature type="binding site" evidence="10">
    <location>
        <begin position="228"/>
        <end position="231"/>
    </location>
    <ligand>
        <name>substrate</name>
    </ligand>
</feature>
<evidence type="ECO:0000256" key="5">
    <source>
        <dbReference type="ARBA" id="ARBA00022813"/>
    </source>
</evidence>
<evidence type="ECO:0000256" key="8">
    <source>
        <dbReference type="ARBA" id="ARBA00061780"/>
    </source>
</evidence>
<dbReference type="GO" id="GO:0033345">
    <property type="term" value="P:L-asparagine catabolic process via L-aspartate"/>
    <property type="evidence" value="ECO:0007669"/>
    <property type="project" value="TreeGrafter"/>
</dbReference>
<dbReference type="Proteomes" id="UP001153620">
    <property type="component" value="Chromosome 2"/>
</dbReference>
<dbReference type="GO" id="GO:0004067">
    <property type="term" value="F:asparaginase activity"/>
    <property type="evidence" value="ECO:0007669"/>
    <property type="project" value="UniProtKB-EC"/>
</dbReference>